<evidence type="ECO:0000313" key="1">
    <source>
        <dbReference type="EMBL" id="KAH0436079.1"/>
    </source>
</evidence>
<proteinExistence type="predicted"/>
<sequence>MIKILIDIPFHLLPFITSVAFTIAASPYMPSSSSTETTTLSNQIIAKYRCRITANIRRIKLRTENPAELTENNANPTVNKKIEHSVEVLKRVEKKKIVIKKIISRIVISLNSVIMSLKI</sequence>
<reference evidence="1 2" key="1">
    <citation type="journal article" date="2021" name="Hortic Res">
        <title>Chromosome-scale assembly of the Dendrobium chrysotoxum genome enhances the understanding of orchid evolution.</title>
        <authorList>
            <person name="Zhang Y."/>
            <person name="Zhang G.Q."/>
            <person name="Zhang D."/>
            <person name="Liu X.D."/>
            <person name="Xu X.Y."/>
            <person name="Sun W.H."/>
            <person name="Yu X."/>
            <person name="Zhu X."/>
            <person name="Wang Z.W."/>
            <person name="Zhao X."/>
            <person name="Zhong W.Y."/>
            <person name="Chen H."/>
            <person name="Yin W.L."/>
            <person name="Huang T."/>
            <person name="Niu S.C."/>
            <person name="Liu Z.J."/>
        </authorList>
    </citation>
    <scope>NUCLEOTIDE SEQUENCE [LARGE SCALE GENOMIC DNA]</scope>
    <source>
        <strain evidence="1">Lindl</strain>
    </source>
</reference>
<organism evidence="1 2">
    <name type="scientific">Dendrobium chrysotoxum</name>
    <name type="common">Orchid</name>
    <dbReference type="NCBI Taxonomy" id="161865"/>
    <lineage>
        <taxon>Eukaryota</taxon>
        <taxon>Viridiplantae</taxon>
        <taxon>Streptophyta</taxon>
        <taxon>Embryophyta</taxon>
        <taxon>Tracheophyta</taxon>
        <taxon>Spermatophyta</taxon>
        <taxon>Magnoliopsida</taxon>
        <taxon>Liliopsida</taxon>
        <taxon>Asparagales</taxon>
        <taxon>Orchidaceae</taxon>
        <taxon>Epidendroideae</taxon>
        <taxon>Malaxideae</taxon>
        <taxon>Dendrobiinae</taxon>
        <taxon>Dendrobium</taxon>
    </lineage>
</organism>
<dbReference type="EMBL" id="JAGFBR010000756">
    <property type="protein sequence ID" value="KAH0436079.1"/>
    <property type="molecule type" value="Genomic_DNA"/>
</dbReference>
<name>A0AAV7FMC5_DENCH</name>
<comment type="caution">
    <text evidence="1">The sequence shown here is derived from an EMBL/GenBank/DDBJ whole genome shotgun (WGS) entry which is preliminary data.</text>
</comment>
<accession>A0AAV7FMC5</accession>
<dbReference type="Proteomes" id="UP000775213">
    <property type="component" value="Unassembled WGS sequence"/>
</dbReference>
<dbReference type="AlphaFoldDB" id="A0AAV7FMC5"/>
<gene>
    <name evidence="1" type="ORF">IEQ34_026486</name>
</gene>
<keyword evidence="2" id="KW-1185">Reference proteome</keyword>
<protein>
    <submittedName>
        <fullName evidence="1">Uncharacterized protein</fullName>
    </submittedName>
</protein>
<evidence type="ECO:0000313" key="2">
    <source>
        <dbReference type="Proteomes" id="UP000775213"/>
    </source>
</evidence>